<keyword evidence="2 6" id="KW-0808">Transferase</keyword>
<dbReference type="InterPro" id="IPR037143">
    <property type="entry name" value="4-PPantetheinyl_Trfase_dom_sf"/>
</dbReference>
<dbReference type="PANTHER" id="PTHR12215:SF10">
    <property type="entry name" value="L-AMINOADIPATE-SEMIALDEHYDE DEHYDROGENASE-PHOSPHOPANTETHEINYL TRANSFERASE"/>
    <property type="match status" value="1"/>
</dbReference>
<protein>
    <submittedName>
        <fullName evidence="6">4'-phosphopantetheinyl transferase superfamily protein</fullName>
    </submittedName>
</protein>
<dbReference type="GO" id="GO:0008897">
    <property type="term" value="F:holo-[acyl-carrier-protein] synthase activity"/>
    <property type="evidence" value="ECO:0007669"/>
    <property type="project" value="InterPro"/>
</dbReference>
<evidence type="ECO:0000256" key="2">
    <source>
        <dbReference type="ARBA" id="ARBA00022679"/>
    </source>
</evidence>
<dbReference type="InterPro" id="IPR055066">
    <property type="entry name" value="AASDHPPT_N"/>
</dbReference>
<dbReference type="GO" id="GO:0000287">
    <property type="term" value="F:magnesium ion binding"/>
    <property type="evidence" value="ECO:0007669"/>
    <property type="project" value="InterPro"/>
</dbReference>
<evidence type="ECO:0000313" key="7">
    <source>
        <dbReference type="Proteomes" id="UP000305131"/>
    </source>
</evidence>
<dbReference type="GO" id="GO:0019878">
    <property type="term" value="P:lysine biosynthetic process via aminoadipic acid"/>
    <property type="evidence" value="ECO:0007669"/>
    <property type="project" value="TreeGrafter"/>
</dbReference>
<dbReference type="OrthoDB" id="9808281at2"/>
<feature type="region of interest" description="Disordered" evidence="3">
    <location>
        <begin position="1"/>
        <end position="47"/>
    </location>
</feature>
<dbReference type="Pfam" id="PF01648">
    <property type="entry name" value="ACPS"/>
    <property type="match status" value="1"/>
</dbReference>
<dbReference type="SUPFAM" id="SSF56214">
    <property type="entry name" value="4'-phosphopantetheinyl transferase"/>
    <property type="match status" value="2"/>
</dbReference>
<dbReference type="PANTHER" id="PTHR12215">
    <property type="entry name" value="PHOSPHOPANTETHEINE TRANSFERASE"/>
    <property type="match status" value="1"/>
</dbReference>
<dbReference type="GO" id="GO:0005829">
    <property type="term" value="C:cytosol"/>
    <property type="evidence" value="ECO:0007669"/>
    <property type="project" value="TreeGrafter"/>
</dbReference>
<gene>
    <name evidence="6" type="ORF">FBQ73_02115</name>
</gene>
<evidence type="ECO:0000259" key="5">
    <source>
        <dbReference type="Pfam" id="PF22624"/>
    </source>
</evidence>
<dbReference type="InterPro" id="IPR008278">
    <property type="entry name" value="4-PPantetheinyl_Trfase_dom"/>
</dbReference>
<feature type="domain" description="4'-phosphopantetheinyl transferase" evidence="4">
    <location>
        <begin position="170"/>
        <end position="246"/>
    </location>
</feature>
<feature type="domain" description="4'-phosphopantetheinyl transferase N-terminal" evidence="5">
    <location>
        <begin position="76"/>
        <end position="163"/>
    </location>
</feature>
<name>A0A6C1KJW3_XANAU</name>
<evidence type="ECO:0000259" key="4">
    <source>
        <dbReference type="Pfam" id="PF01648"/>
    </source>
</evidence>
<dbReference type="Pfam" id="PF22624">
    <property type="entry name" value="AASDHPPT_N"/>
    <property type="match status" value="1"/>
</dbReference>
<organism evidence="6 7">
    <name type="scientific">Xanthobacter autotrophicus</name>
    <dbReference type="NCBI Taxonomy" id="280"/>
    <lineage>
        <taxon>Bacteria</taxon>
        <taxon>Pseudomonadati</taxon>
        <taxon>Pseudomonadota</taxon>
        <taxon>Alphaproteobacteria</taxon>
        <taxon>Hyphomicrobiales</taxon>
        <taxon>Xanthobacteraceae</taxon>
        <taxon>Xanthobacter</taxon>
    </lineage>
</organism>
<comment type="similarity">
    <text evidence="1">Belongs to the P-Pant transferase superfamily. Gsp/Sfp/HetI/AcpT family.</text>
</comment>
<dbReference type="Proteomes" id="UP000305131">
    <property type="component" value="Unassembled WGS sequence"/>
</dbReference>
<evidence type="ECO:0000313" key="6">
    <source>
        <dbReference type="EMBL" id="TLX44602.1"/>
    </source>
</evidence>
<reference evidence="6 7" key="1">
    <citation type="submission" date="2019-05" db="EMBL/GenBank/DDBJ databases">
        <authorList>
            <person name="Zhou X."/>
        </authorList>
    </citation>
    <scope>NUCLEOTIDE SEQUENCE [LARGE SCALE GENOMIC DNA]</scope>
    <source>
        <strain evidence="6 7">DSM 432</strain>
    </source>
</reference>
<evidence type="ECO:0000256" key="1">
    <source>
        <dbReference type="ARBA" id="ARBA00010990"/>
    </source>
</evidence>
<proteinExistence type="inferred from homology"/>
<dbReference type="AlphaFoldDB" id="A0A6C1KJW3"/>
<evidence type="ECO:0000256" key="3">
    <source>
        <dbReference type="SAM" id="MobiDB-lite"/>
    </source>
</evidence>
<dbReference type="Gene3D" id="3.90.470.20">
    <property type="entry name" value="4'-phosphopantetheinyl transferase domain"/>
    <property type="match status" value="2"/>
</dbReference>
<sequence length="303" mass="31720">MRWRTRATPPCCGTRPPSRRSSPSSARCREGTAGTRQGEIAMGARDGAFDHGPASGEVLILHGFTDLLAPDMRVRLMASLSPEEEARRRAFAFPRDRDLFLLAHAVKRLALGRCLGVDPQDLAFARDPSGKPFLAGPFLAGPSQAGAGPGFSLSHSGTAVAVAIAGTPLVGVDVEAHVREVPLEAMAMIMADAEVADLSAAGAAARPRAFAYWTLREAFAKAVGLGLSLPPNDVSFQLAGSGPAGQEAPAVAHLAGHLGAAGDWHLHQCDLGPDYLLAAAVRAPCPVVWRLMPMERFLAGTTP</sequence>
<dbReference type="InterPro" id="IPR050559">
    <property type="entry name" value="P-Pant_transferase_sf"/>
</dbReference>
<dbReference type="EMBL" id="VAUP01000005">
    <property type="protein sequence ID" value="TLX44602.1"/>
    <property type="molecule type" value="Genomic_DNA"/>
</dbReference>
<accession>A0A6C1KJW3</accession>
<feature type="compositionally biased region" description="Low complexity" evidence="3">
    <location>
        <begin position="9"/>
        <end position="26"/>
    </location>
</feature>
<comment type="caution">
    <text evidence="6">The sequence shown here is derived from an EMBL/GenBank/DDBJ whole genome shotgun (WGS) entry which is preliminary data.</text>
</comment>